<reference evidence="1" key="2">
    <citation type="submission" date="2025-09" db="UniProtKB">
        <authorList>
            <consortium name="Ensembl"/>
        </authorList>
    </citation>
    <scope>IDENTIFICATION</scope>
</reference>
<protein>
    <submittedName>
        <fullName evidence="1">Uncharacterized protein</fullName>
    </submittedName>
</protein>
<dbReference type="Gene3D" id="3.40.50.300">
    <property type="entry name" value="P-loop containing nucleotide triphosphate hydrolases"/>
    <property type="match status" value="1"/>
</dbReference>
<accession>A0A8C4QTY4</accession>
<dbReference type="PANTHER" id="PTHR14241">
    <property type="entry name" value="INTERFERON-INDUCED PROTEIN 44"/>
    <property type="match status" value="1"/>
</dbReference>
<name>A0A8C4QTY4_EPTBU</name>
<evidence type="ECO:0000313" key="2">
    <source>
        <dbReference type="Proteomes" id="UP000694388"/>
    </source>
</evidence>
<organism evidence="1 2">
    <name type="scientific">Eptatretus burgeri</name>
    <name type="common">Inshore hagfish</name>
    <dbReference type="NCBI Taxonomy" id="7764"/>
    <lineage>
        <taxon>Eukaryota</taxon>
        <taxon>Metazoa</taxon>
        <taxon>Chordata</taxon>
        <taxon>Craniata</taxon>
        <taxon>Vertebrata</taxon>
        <taxon>Cyclostomata</taxon>
        <taxon>Myxini</taxon>
        <taxon>Myxiniformes</taxon>
        <taxon>Myxinidae</taxon>
        <taxon>Eptatretinae</taxon>
        <taxon>Eptatretus</taxon>
    </lineage>
</organism>
<dbReference type="GO" id="GO:0006955">
    <property type="term" value="P:immune response"/>
    <property type="evidence" value="ECO:0007669"/>
    <property type="project" value="TreeGrafter"/>
</dbReference>
<sequence>SSCSSEAQLALDLHSSLVYFKPEAESVKAANILLLGHIGSGKSSFLNSINMVFVGRLVQLAIPGTSGQSFTTKYNQSCAIKEDNPKYRKHPKFGDQMHCVVYVMNSGRILSFERHESFCLSGIPQVVILTHCDEACTEVQKDLTMVFRSKYINDKKLGIPLNFVFPVKNYSTVVDISTNMDILLLSTFQHMINFAGDFIKKTTKSEFFFGGGGGNLSQHDNFTLWNTS</sequence>
<dbReference type="Proteomes" id="UP000694388">
    <property type="component" value="Unplaced"/>
</dbReference>
<dbReference type="InterPro" id="IPR027417">
    <property type="entry name" value="P-loop_NTPase"/>
</dbReference>
<dbReference type="PANTHER" id="PTHR14241:SF32">
    <property type="entry name" value="VWFA DOMAIN-CONTAINING PROTEIN-RELATED"/>
    <property type="match status" value="1"/>
</dbReference>
<proteinExistence type="predicted"/>
<keyword evidence="2" id="KW-1185">Reference proteome</keyword>
<dbReference type="GeneTree" id="ENSGT00940000163581"/>
<dbReference type="AlphaFoldDB" id="A0A8C4QTY4"/>
<dbReference type="SUPFAM" id="SSF52540">
    <property type="entry name" value="P-loop containing nucleoside triphosphate hydrolases"/>
    <property type="match status" value="1"/>
</dbReference>
<dbReference type="CDD" id="cd00882">
    <property type="entry name" value="Ras_like_GTPase"/>
    <property type="match status" value="1"/>
</dbReference>
<dbReference type="Ensembl" id="ENSEBUT00000020376.1">
    <property type="protein sequence ID" value="ENSEBUP00000019800.1"/>
    <property type="gene ID" value="ENSEBUG00000012295.1"/>
</dbReference>
<dbReference type="OMA" id="NSIFRNH"/>
<evidence type="ECO:0000313" key="1">
    <source>
        <dbReference type="Ensembl" id="ENSEBUP00000019800.1"/>
    </source>
</evidence>
<reference evidence="1" key="1">
    <citation type="submission" date="2025-08" db="UniProtKB">
        <authorList>
            <consortium name="Ensembl"/>
        </authorList>
    </citation>
    <scope>IDENTIFICATION</scope>
</reference>